<protein>
    <recommendedName>
        <fullName evidence="4">Disease resistance N-terminal domain-containing protein</fullName>
    </recommendedName>
</protein>
<dbReference type="Proteomes" id="UP000737018">
    <property type="component" value="Unassembled WGS sequence"/>
</dbReference>
<feature type="domain" description="Disease resistance N-terminal" evidence="4">
    <location>
        <begin position="17"/>
        <end position="92"/>
    </location>
</feature>
<proteinExistence type="predicted"/>
<evidence type="ECO:0000313" key="5">
    <source>
        <dbReference type="EMBL" id="KAF3946958.1"/>
    </source>
</evidence>
<keyword evidence="3" id="KW-0611">Plant defense</keyword>
<comment type="caution">
    <text evidence="5">The sequence shown here is derived from an EMBL/GenBank/DDBJ whole genome shotgun (WGS) entry which is preliminary data.</text>
</comment>
<evidence type="ECO:0000259" key="4">
    <source>
        <dbReference type="Pfam" id="PF18052"/>
    </source>
</evidence>
<dbReference type="GO" id="GO:0000166">
    <property type="term" value="F:nucleotide binding"/>
    <property type="evidence" value="ECO:0007669"/>
    <property type="project" value="UniProtKB-KW"/>
</dbReference>
<evidence type="ECO:0000256" key="1">
    <source>
        <dbReference type="ARBA" id="ARBA00022737"/>
    </source>
</evidence>
<gene>
    <name evidence="5" type="ORF">CMV_026836</name>
</gene>
<evidence type="ECO:0000256" key="3">
    <source>
        <dbReference type="ARBA" id="ARBA00022821"/>
    </source>
</evidence>
<dbReference type="GO" id="GO:0006952">
    <property type="term" value="P:defense response"/>
    <property type="evidence" value="ECO:0007669"/>
    <property type="project" value="UniProtKB-KW"/>
</dbReference>
<dbReference type="EMBL" id="JRKL02008350">
    <property type="protein sequence ID" value="KAF3946958.1"/>
    <property type="molecule type" value="Genomic_DNA"/>
</dbReference>
<name>A0A8J4QKZ1_9ROSI</name>
<organism evidence="5 6">
    <name type="scientific">Castanea mollissima</name>
    <name type="common">Chinese chestnut</name>
    <dbReference type="NCBI Taxonomy" id="60419"/>
    <lineage>
        <taxon>Eukaryota</taxon>
        <taxon>Viridiplantae</taxon>
        <taxon>Streptophyta</taxon>
        <taxon>Embryophyta</taxon>
        <taxon>Tracheophyta</taxon>
        <taxon>Spermatophyta</taxon>
        <taxon>Magnoliopsida</taxon>
        <taxon>eudicotyledons</taxon>
        <taxon>Gunneridae</taxon>
        <taxon>Pentapetalae</taxon>
        <taxon>rosids</taxon>
        <taxon>fabids</taxon>
        <taxon>Fagales</taxon>
        <taxon>Fagaceae</taxon>
        <taxon>Castanea</taxon>
    </lineage>
</organism>
<evidence type="ECO:0000256" key="2">
    <source>
        <dbReference type="ARBA" id="ARBA00022741"/>
    </source>
</evidence>
<reference evidence="5" key="1">
    <citation type="submission" date="2020-03" db="EMBL/GenBank/DDBJ databases">
        <title>Castanea mollissima Vanexum genome sequencing.</title>
        <authorList>
            <person name="Staton M."/>
        </authorList>
    </citation>
    <scope>NUCLEOTIDE SEQUENCE</scope>
    <source>
        <tissue evidence="5">Leaf</tissue>
    </source>
</reference>
<dbReference type="InterPro" id="IPR041118">
    <property type="entry name" value="Rx_N"/>
</dbReference>
<dbReference type="Gene3D" id="1.20.5.4130">
    <property type="match status" value="1"/>
</dbReference>
<dbReference type="OrthoDB" id="5279713at2759"/>
<dbReference type="AlphaFoldDB" id="A0A8J4QKZ1"/>
<dbReference type="Pfam" id="PF18052">
    <property type="entry name" value="Rx_N"/>
    <property type="match status" value="1"/>
</dbReference>
<keyword evidence="2" id="KW-0547">Nucleotide-binding</keyword>
<accession>A0A8J4QKZ1</accession>
<keyword evidence="1" id="KW-0677">Repeat</keyword>
<keyword evidence="6" id="KW-1185">Reference proteome</keyword>
<evidence type="ECO:0000313" key="6">
    <source>
        <dbReference type="Proteomes" id="UP000737018"/>
    </source>
</evidence>
<sequence>MADTLLIDLFKEVGSIVFQVAKQEIELLVGVDEEVQKLQDRLGSIKAMLDDAEERHAVKQRTEKLWLEKLQNQYYEMDDILDTWSTARIRAEIPANTSALAVVKKKVCSFVPSPSCCFNLPLRHDVGHRIRKLNEKLDMVFKDKATDGVDFNRQPDVVERPITTSFVDVSHIIGRDNYSNEPLRNLLEITLILSVYLVLFSLNPGASPPSVEFGFRPSTPPVPTTFCETYT</sequence>